<gene>
    <name evidence="1" type="ORF">M440DRAFT_1255792</name>
</gene>
<dbReference type="AlphaFoldDB" id="A0A2T4C1W6"/>
<dbReference type="EMBL" id="KZ679133">
    <property type="protein sequence ID" value="PTB75504.1"/>
    <property type="molecule type" value="Genomic_DNA"/>
</dbReference>
<sequence length="108" mass="11683">MGEAGAPKAKSVGFRFVLVRPTQTYIHTCVLGTFLSVLTATPADFEAVSTLTSVITLEWLRRPSPFGTRTDTALCPVDLVVNWVNWPSSAITARARLHLCGSMLGIYG</sequence>
<name>A0A2T4C1W6_TRILO</name>
<evidence type="ECO:0000313" key="2">
    <source>
        <dbReference type="Proteomes" id="UP000240760"/>
    </source>
</evidence>
<organism evidence="1 2">
    <name type="scientific">Trichoderma longibrachiatum ATCC 18648</name>
    <dbReference type="NCBI Taxonomy" id="983965"/>
    <lineage>
        <taxon>Eukaryota</taxon>
        <taxon>Fungi</taxon>
        <taxon>Dikarya</taxon>
        <taxon>Ascomycota</taxon>
        <taxon>Pezizomycotina</taxon>
        <taxon>Sordariomycetes</taxon>
        <taxon>Hypocreomycetidae</taxon>
        <taxon>Hypocreales</taxon>
        <taxon>Hypocreaceae</taxon>
        <taxon>Trichoderma</taxon>
    </lineage>
</organism>
<reference evidence="1 2" key="1">
    <citation type="submission" date="2016-07" db="EMBL/GenBank/DDBJ databases">
        <title>Multiple horizontal gene transfer events from other fungi enriched the ability of initially mycotrophic Trichoderma (Ascomycota) to feed on dead plant biomass.</title>
        <authorList>
            <consortium name="DOE Joint Genome Institute"/>
            <person name="Aerts A."/>
            <person name="Atanasova L."/>
            <person name="Chenthamara K."/>
            <person name="Zhang J."/>
            <person name="Grujic M."/>
            <person name="Henrissat B."/>
            <person name="Kuo A."/>
            <person name="Salamov A."/>
            <person name="Lipzen A."/>
            <person name="Labutti K."/>
            <person name="Barry K."/>
            <person name="Miao Y."/>
            <person name="Rahimi M.J."/>
            <person name="Shen Q."/>
            <person name="Grigoriev I.V."/>
            <person name="Kubicek C.P."/>
            <person name="Druzhinina I.S."/>
        </authorList>
    </citation>
    <scope>NUCLEOTIDE SEQUENCE [LARGE SCALE GENOMIC DNA]</scope>
    <source>
        <strain evidence="1 2">ATCC 18648</strain>
    </source>
</reference>
<dbReference type="Proteomes" id="UP000240760">
    <property type="component" value="Unassembled WGS sequence"/>
</dbReference>
<protein>
    <submittedName>
        <fullName evidence="1">Uncharacterized protein</fullName>
    </submittedName>
</protein>
<evidence type="ECO:0000313" key="1">
    <source>
        <dbReference type="EMBL" id="PTB75504.1"/>
    </source>
</evidence>
<accession>A0A2T4C1W6</accession>
<proteinExistence type="predicted"/>
<keyword evidence="2" id="KW-1185">Reference proteome</keyword>